<organism evidence="6 7">
    <name type="scientific">Gossypium barbadense</name>
    <name type="common">Sea Island cotton</name>
    <name type="synonym">Hibiscus barbadensis</name>
    <dbReference type="NCBI Taxonomy" id="3634"/>
    <lineage>
        <taxon>Eukaryota</taxon>
        <taxon>Viridiplantae</taxon>
        <taxon>Streptophyta</taxon>
        <taxon>Embryophyta</taxon>
        <taxon>Tracheophyta</taxon>
        <taxon>Spermatophyta</taxon>
        <taxon>Magnoliopsida</taxon>
        <taxon>eudicotyledons</taxon>
        <taxon>Gunneridae</taxon>
        <taxon>Pentapetalae</taxon>
        <taxon>rosids</taxon>
        <taxon>malvids</taxon>
        <taxon>Malvales</taxon>
        <taxon>Malvaceae</taxon>
        <taxon>Malvoideae</taxon>
        <taxon>Gossypium</taxon>
    </lineage>
</organism>
<evidence type="ECO:0000259" key="5">
    <source>
        <dbReference type="PROSITE" id="PS50056"/>
    </source>
</evidence>
<keyword evidence="3" id="KW-0175">Coiled coil</keyword>
<evidence type="ECO:0000256" key="2">
    <source>
        <dbReference type="ARBA" id="ARBA00022912"/>
    </source>
</evidence>
<gene>
    <name evidence="6" type="ORF">ES319_A08G085000v1</name>
</gene>
<reference evidence="7" key="1">
    <citation type="journal article" date="2020" name="Nat. Genet.">
        <title>Genomic diversifications of five Gossypium allopolyploid species and their impact on cotton improvement.</title>
        <authorList>
            <person name="Chen Z.J."/>
            <person name="Sreedasyam A."/>
            <person name="Ando A."/>
            <person name="Song Q."/>
            <person name="De Santiago L.M."/>
            <person name="Hulse-Kemp A.M."/>
            <person name="Ding M."/>
            <person name="Ye W."/>
            <person name="Kirkbride R.C."/>
            <person name="Jenkins J."/>
            <person name="Plott C."/>
            <person name="Lovell J."/>
            <person name="Lin Y.M."/>
            <person name="Vaughn R."/>
            <person name="Liu B."/>
            <person name="Simpson S."/>
            <person name="Scheffler B.E."/>
            <person name="Wen L."/>
            <person name="Saski C.A."/>
            <person name="Grover C.E."/>
            <person name="Hu G."/>
            <person name="Conover J.L."/>
            <person name="Carlson J.W."/>
            <person name="Shu S."/>
            <person name="Boston L.B."/>
            <person name="Williams M."/>
            <person name="Peterson D.G."/>
            <person name="McGee K."/>
            <person name="Jones D.C."/>
            <person name="Wendel J.F."/>
            <person name="Stelly D.M."/>
            <person name="Grimwood J."/>
            <person name="Schmutz J."/>
        </authorList>
    </citation>
    <scope>NUCLEOTIDE SEQUENCE [LARGE SCALE GENOMIC DNA]</scope>
    <source>
        <strain evidence="7">cv. 3-79</strain>
    </source>
</reference>
<evidence type="ECO:0000256" key="1">
    <source>
        <dbReference type="ARBA" id="ARBA00022801"/>
    </source>
</evidence>
<evidence type="ECO:0000256" key="3">
    <source>
        <dbReference type="SAM" id="Coils"/>
    </source>
</evidence>
<feature type="region of interest" description="Disordered" evidence="4">
    <location>
        <begin position="174"/>
        <end position="211"/>
    </location>
</feature>
<dbReference type="InterPro" id="IPR029021">
    <property type="entry name" value="Prot-tyrosine_phosphatase-like"/>
</dbReference>
<dbReference type="Gene3D" id="3.90.190.10">
    <property type="entry name" value="Protein tyrosine phosphatase superfamily"/>
    <property type="match status" value="1"/>
</dbReference>
<dbReference type="InterPro" id="IPR000387">
    <property type="entry name" value="Tyr_Pase_dom"/>
</dbReference>
<dbReference type="PROSITE" id="PS50056">
    <property type="entry name" value="TYR_PHOSPHATASE_2"/>
    <property type="match status" value="1"/>
</dbReference>
<name>A0A5J5UP19_GOSBA</name>
<dbReference type="InterPro" id="IPR000340">
    <property type="entry name" value="Dual-sp_phosphatase_cat-dom"/>
</dbReference>
<dbReference type="GO" id="GO:0004721">
    <property type="term" value="F:phosphoprotein phosphatase activity"/>
    <property type="evidence" value="ECO:0007669"/>
    <property type="project" value="UniProtKB-KW"/>
</dbReference>
<feature type="coiled-coil region" evidence="3">
    <location>
        <begin position="28"/>
        <end position="55"/>
    </location>
</feature>
<dbReference type="AlphaFoldDB" id="A0A5J5UP19"/>
<dbReference type="Pfam" id="PF00782">
    <property type="entry name" value="DSPc"/>
    <property type="match status" value="1"/>
</dbReference>
<dbReference type="PROSITE" id="PS00383">
    <property type="entry name" value="TYR_PHOSPHATASE_1"/>
    <property type="match status" value="1"/>
</dbReference>
<dbReference type="OrthoDB" id="200924at2759"/>
<protein>
    <recommendedName>
        <fullName evidence="5">Tyrosine specific protein phosphatases domain-containing protein</fullName>
    </recommendedName>
</protein>
<feature type="domain" description="Tyrosine specific protein phosphatases" evidence="5">
    <location>
        <begin position="89"/>
        <end position="157"/>
    </location>
</feature>
<dbReference type="SUPFAM" id="SSF52799">
    <property type="entry name" value="(Phosphotyrosine protein) phosphatases II"/>
    <property type="match status" value="1"/>
</dbReference>
<keyword evidence="7" id="KW-1185">Reference proteome</keyword>
<evidence type="ECO:0000313" key="7">
    <source>
        <dbReference type="Proteomes" id="UP000327439"/>
    </source>
</evidence>
<dbReference type="GO" id="GO:0006370">
    <property type="term" value="P:7-methylguanosine mRNA capping"/>
    <property type="evidence" value="ECO:0007669"/>
    <property type="project" value="TreeGrafter"/>
</dbReference>
<feature type="compositionally biased region" description="Acidic residues" evidence="4">
    <location>
        <begin position="192"/>
        <end position="202"/>
    </location>
</feature>
<dbReference type="EMBL" id="CM018209">
    <property type="protein sequence ID" value="KAB2069254.1"/>
    <property type="molecule type" value="Genomic_DNA"/>
</dbReference>
<proteinExistence type="predicted"/>
<evidence type="ECO:0000256" key="4">
    <source>
        <dbReference type="SAM" id="MobiDB-lite"/>
    </source>
</evidence>
<dbReference type="PANTHER" id="PTHR10367:SF17">
    <property type="entry name" value="MRNA-CAPPING ENZYME"/>
    <property type="match status" value="1"/>
</dbReference>
<evidence type="ECO:0000313" key="6">
    <source>
        <dbReference type="EMBL" id="KAB2069254.1"/>
    </source>
</evidence>
<keyword evidence="2" id="KW-0904">Protein phosphatase</keyword>
<sequence>MAEATVSVILEQMTAITIDKAIEAWSLVQGAEKEVKRLETNFKAHRLELEDAEEKEYQLQTDLSSSASVRNWKIQCRGRDAVPENASVNTFVYEVSQFLLRQKSNKYILVHCTHGHNRTGYMIIHYLMRTQPMSVTRAIKFFSEARPPGIYKPDYIDALYAFYHERRPESLVCPPTPEWKRSSDLDLNGEATADDDDDDDDGAPTALPVRGHAQFPGSHPVSLNSLSCLSNIAILKILVELTKLRSKGESQWRDTKALNQLNTLIQDGKEMASVLYTYRSCVEALPQRYVGIHSSGFRNFLLKSELLRSIVDSGFEHPFELRQSFKLMSDVNIREFHELSHFVFLAFSDL</sequence>
<dbReference type="PANTHER" id="PTHR10367">
    <property type="entry name" value="MRNA-CAPPING ENZYME"/>
    <property type="match status" value="1"/>
</dbReference>
<keyword evidence="1" id="KW-0378">Hydrolase</keyword>
<dbReference type="InterPro" id="IPR051029">
    <property type="entry name" value="mRNA_Capping_Enz/RNA_Phosphat"/>
</dbReference>
<dbReference type="GO" id="GO:0004484">
    <property type="term" value="F:mRNA guanylyltransferase activity"/>
    <property type="evidence" value="ECO:0007669"/>
    <property type="project" value="TreeGrafter"/>
</dbReference>
<dbReference type="SMART" id="SM00195">
    <property type="entry name" value="DSPc"/>
    <property type="match status" value="1"/>
</dbReference>
<dbReference type="Proteomes" id="UP000327439">
    <property type="component" value="Chromosome A08"/>
</dbReference>
<accession>A0A5J5UP19</accession>
<dbReference type="InterPro" id="IPR020422">
    <property type="entry name" value="TYR_PHOSPHATASE_DUAL_dom"/>
</dbReference>
<dbReference type="InterPro" id="IPR016130">
    <property type="entry name" value="Tyr_Pase_AS"/>
</dbReference>